<dbReference type="InterPro" id="IPR019587">
    <property type="entry name" value="Polyketide_cyclase/dehydratase"/>
</dbReference>
<name>A0A930YHH7_9ACTN</name>
<dbReference type="Proteomes" id="UP000660668">
    <property type="component" value="Unassembled WGS sequence"/>
</dbReference>
<accession>A0A930YHH7</accession>
<keyword evidence="2" id="KW-1185">Reference proteome</keyword>
<protein>
    <submittedName>
        <fullName evidence="1">SRPBCC family protein</fullName>
    </submittedName>
</protein>
<organism evidence="1 2">
    <name type="scientific">Nocardioides agariphilus</name>
    <dbReference type="NCBI Taxonomy" id="433664"/>
    <lineage>
        <taxon>Bacteria</taxon>
        <taxon>Bacillati</taxon>
        <taxon>Actinomycetota</taxon>
        <taxon>Actinomycetes</taxon>
        <taxon>Propionibacteriales</taxon>
        <taxon>Nocardioidaceae</taxon>
        <taxon>Nocardioides</taxon>
    </lineage>
</organism>
<proteinExistence type="predicted"/>
<dbReference type="AlphaFoldDB" id="A0A930YHH7"/>
<gene>
    <name evidence="1" type="ORF">ISU10_05040</name>
</gene>
<comment type="caution">
    <text evidence="1">The sequence shown here is derived from an EMBL/GenBank/DDBJ whole genome shotgun (WGS) entry which is preliminary data.</text>
</comment>
<evidence type="ECO:0000313" key="2">
    <source>
        <dbReference type="Proteomes" id="UP000660668"/>
    </source>
</evidence>
<dbReference type="SUPFAM" id="SSF55961">
    <property type="entry name" value="Bet v1-like"/>
    <property type="match status" value="1"/>
</dbReference>
<dbReference type="Gene3D" id="3.30.530.20">
    <property type="match status" value="1"/>
</dbReference>
<reference evidence="1" key="1">
    <citation type="submission" date="2020-11" db="EMBL/GenBank/DDBJ databases">
        <title>Nocardioides cynanchi sp. nov., isolated from soil of rhizosphere of Cynanchum wilfordii.</title>
        <authorList>
            <person name="Lee J.-S."/>
            <person name="Suh M.K."/>
            <person name="Kim J.-S."/>
        </authorList>
    </citation>
    <scope>NUCLEOTIDE SEQUENCE</scope>
    <source>
        <strain evidence="1">KCTC 19276</strain>
    </source>
</reference>
<evidence type="ECO:0000313" key="1">
    <source>
        <dbReference type="EMBL" id="MBF4767127.1"/>
    </source>
</evidence>
<dbReference type="InterPro" id="IPR023393">
    <property type="entry name" value="START-like_dom_sf"/>
</dbReference>
<sequence length="141" mass="15498">MRYAQTATTSAPVQRLWAAVIDVERWPEWMETYESVRRNQPGPLRPGHTAHVKQKGLAGGDWTVTEFDEGSVFSWENVKPGVRFVGRHAVAAEPSGGSRVMLSFEASGPLSGLVRLFYGRKVRAYLDIEAARLAAAAVKVA</sequence>
<dbReference type="Pfam" id="PF10604">
    <property type="entry name" value="Polyketide_cyc2"/>
    <property type="match status" value="1"/>
</dbReference>
<dbReference type="EMBL" id="JADKPO010000005">
    <property type="protein sequence ID" value="MBF4767127.1"/>
    <property type="molecule type" value="Genomic_DNA"/>
</dbReference>
<dbReference type="RefSeq" id="WP_194695285.1">
    <property type="nucleotide sequence ID" value="NZ_JADKPO010000005.1"/>
</dbReference>